<dbReference type="EMBL" id="JAUSZI010000002">
    <property type="protein sequence ID" value="MDQ1029717.1"/>
    <property type="molecule type" value="Genomic_DNA"/>
</dbReference>
<dbReference type="RefSeq" id="WP_307525027.1">
    <property type="nucleotide sequence ID" value="NZ_JAUSZI010000002.1"/>
</dbReference>
<comment type="caution">
    <text evidence="1">The sequence shown here is derived from an EMBL/GenBank/DDBJ whole genome shotgun (WGS) entry which is preliminary data.</text>
</comment>
<gene>
    <name evidence="1" type="ORF">QF035_007299</name>
</gene>
<accession>A0ABU0T1M8</accession>
<dbReference type="Proteomes" id="UP001230328">
    <property type="component" value="Unassembled WGS sequence"/>
</dbReference>
<protein>
    <submittedName>
        <fullName evidence="1">4-amino-4-deoxy-L-arabinose transferase-like glycosyltransferase</fullName>
    </submittedName>
</protein>
<reference evidence="1 2" key="1">
    <citation type="submission" date="2023-07" db="EMBL/GenBank/DDBJ databases">
        <title>Comparative genomics of wheat-associated soil bacteria to identify genetic determinants of phenazine resistance.</title>
        <authorList>
            <person name="Mouncey N."/>
        </authorList>
    </citation>
    <scope>NUCLEOTIDE SEQUENCE [LARGE SCALE GENOMIC DNA]</scope>
    <source>
        <strain evidence="1 2">V2I4</strain>
    </source>
</reference>
<proteinExistence type="predicted"/>
<sequence>MSDEVTRIDNPNSSEYVSQLLGLTIQNLAGTGVVTEVTDAPAPGRKSSLIVDITIGLGVAAAWDMLKFSASALRPSRRPSTGDEIILNGKRYSISEIDEEGSDAPVDDE</sequence>
<evidence type="ECO:0000313" key="1">
    <source>
        <dbReference type="EMBL" id="MDQ1029717.1"/>
    </source>
</evidence>
<organism evidence="1 2">
    <name type="scientific">Streptomyces umbrinus</name>
    <dbReference type="NCBI Taxonomy" id="67370"/>
    <lineage>
        <taxon>Bacteria</taxon>
        <taxon>Bacillati</taxon>
        <taxon>Actinomycetota</taxon>
        <taxon>Actinomycetes</taxon>
        <taxon>Kitasatosporales</taxon>
        <taxon>Streptomycetaceae</taxon>
        <taxon>Streptomyces</taxon>
        <taxon>Streptomyces phaeochromogenes group</taxon>
    </lineage>
</organism>
<evidence type="ECO:0000313" key="2">
    <source>
        <dbReference type="Proteomes" id="UP001230328"/>
    </source>
</evidence>
<name>A0ABU0T1M8_9ACTN</name>
<keyword evidence="2" id="KW-1185">Reference proteome</keyword>